<keyword evidence="2" id="KW-1185">Reference proteome</keyword>
<reference evidence="1" key="1">
    <citation type="submission" date="2017-02" db="EMBL/GenBank/DDBJ databases">
        <title>Genome sequence of Serratia marcescens phage BF.</title>
        <authorList>
            <person name="Casey E."/>
            <person name="Fitzgerald B."/>
            <person name="Mahony J."/>
            <person name="Lugli G."/>
            <person name="Ventura M."/>
            <person name="van Sinderen D."/>
        </authorList>
    </citation>
    <scope>NUCLEOTIDE SEQUENCE [LARGE SCALE GENOMIC DNA]</scope>
</reference>
<organism evidence="1 2">
    <name type="scientific">Serratia phage BF</name>
    <dbReference type="NCBI Taxonomy" id="1962671"/>
    <lineage>
        <taxon>Viruses</taxon>
        <taxon>Duplodnaviria</taxon>
        <taxon>Heunggongvirae</taxon>
        <taxon>Uroviricota</taxon>
        <taxon>Caudoviricetes</taxon>
        <taxon>Eneladusvirus</taxon>
        <taxon>Eneladusvirus BF</taxon>
    </lineage>
</organism>
<protein>
    <submittedName>
        <fullName evidence="1">Uncharacterized protein</fullName>
    </submittedName>
</protein>
<name>A0A1S6UAC3_9CAUD</name>
<dbReference type="EMBL" id="KY630187">
    <property type="protein sequence ID" value="AQW88688.1"/>
    <property type="molecule type" value="Genomic_DNA"/>
</dbReference>
<dbReference type="OrthoDB" id="19719at10239"/>
<evidence type="ECO:0000313" key="2">
    <source>
        <dbReference type="Proteomes" id="UP000221837"/>
    </source>
</evidence>
<proteinExistence type="predicted"/>
<gene>
    <name evidence="1" type="ORF">BF_0163</name>
</gene>
<accession>A0A1S6UAC3</accession>
<evidence type="ECO:0000313" key="1">
    <source>
        <dbReference type="EMBL" id="AQW88688.1"/>
    </source>
</evidence>
<sequence>MTLSENKYFEQIMTKYFLILIEQDLYQYRGNTLFIDKSSQDDRTLGIYNAMCDMAYIGENIVCVNFDKAFPIKHLDKLHFFIGNNAYYLNPVPCDFLFIFDAVKNREELNKIINFYNPKFIFYC</sequence>
<dbReference type="Proteomes" id="UP000221837">
    <property type="component" value="Genome"/>
</dbReference>